<dbReference type="Gene3D" id="1.10.1070.20">
    <property type="match status" value="1"/>
</dbReference>
<sequence length="434" mass="48611">MSDAPVHVWLPGQAVSSLAGAFTLDARVSRFHYDDGYREQGGPSLAPDMPVSKSTHKIAGRDPIFPIMLDSGPDDWGHMLLERRLEREVSRLDALTLGPADGAGNIVLGHLTPERFETMSIEAFQAVLADLPEAQDPASQRHRERVMQSVFQGTSLGGAKPKLTLERNGVQYIAKFPERGDDPFLPQLELAMLRLARDCGIDACEAEVIEPAPHRYALLVKRFDRHAQGTGFARTGYVSAWSVARLDQHQEKREDQALLATRGFTPAMYARSYVALAGHMMRWCGGGERYRANLRELWRRIVFNSLIRNTDDHPRNHGLLCDSMDPHQWGLSPAFDMVAQRSAGIVPSHAMAYLFDEPTRGRKHAQRRLVSASSRADLLLAATLHYGYERHEAESVLDEMRGLVRGKWREYLISAGMPAEETDRYAKTLGLDFD</sequence>
<dbReference type="Proteomes" id="UP000003165">
    <property type="component" value="Unassembled WGS sequence"/>
</dbReference>
<dbReference type="PANTHER" id="PTHR37419:SF8">
    <property type="entry name" value="TOXIN YJJJ"/>
    <property type="match status" value="1"/>
</dbReference>
<evidence type="ECO:0000313" key="7">
    <source>
        <dbReference type="Proteomes" id="UP000003165"/>
    </source>
</evidence>
<dbReference type="Pfam" id="PF07804">
    <property type="entry name" value="HipA_C"/>
    <property type="match status" value="1"/>
</dbReference>
<keyword evidence="2" id="KW-0808">Transferase</keyword>
<evidence type="ECO:0000259" key="4">
    <source>
        <dbReference type="Pfam" id="PF07804"/>
    </source>
</evidence>
<name>B9Z472_9NEIS</name>
<dbReference type="RefSeq" id="WP_008954177.1">
    <property type="nucleotide sequence ID" value="NZ_ACIS01000005.1"/>
</dbReference>
<dbReference type="GO" id="GO:0005829">
    <property type="term" value="C:cytosol"/>
    <property type="evidence" value="ECO:0007669"/>
    <property type="project" value="TreeGrafter"/>
</dbReference>
<evidence type="ECO:0000256" key="2">
    <source>
        <dbReference type="ARBA" id="ARBA00022679"/>
    </source>
</evidence>
<reference evidence="6 7" key="1">
    <citation type="submission" date="2009-02" db="EMBL/GenBank/DDBJ databases">
        <title>Sequencing of the draft genome and assembly of Lutiella nitroferrum 2002.</title>
        <authorList>
            <consortium name="US DOE Joint Genome Institute (JGI-PGF)"/>
            <person name="Lucas S."/>
            <person name="Copeland A."/>
            <person name="Lapidus A."/>
            <person name="Glavina del Rio T."/>
            <person name="Tice H."/>
            <person name="Bruce D."/>
            <person name="Goodwin L."/>
            <person name="Pitluck S."/>
            <person name="Larimer F."/>
            <person name="Land M.L."/>
            <person name="Hauser L."/>
            <person name="Coates J.D."/>
        </authorList>
    </citation>
    <scope>NUCLEOTIDE SEQUENCE [LARGE SCALE GENOMIC DNA]</scope>
    <source>
        <strain evidence="6 7">2002</strain>
    </source>
</reference>
<accession>B9Z472</accession>
<feature type="domain" description="HipA-like C-terminal" evidence="4">
    <location>
        <begin position="154"/>
        <end position="404"/>
    </location>
</feature>
<keyword evidence="7" id="KW-1185">Reference proteome</keyword>
<comment type="similarity">
    <text evidence="1">Belongs to the HipA Ser/Thr kinase family.</text>
</comment>
<evidence type="ECO:0000313" key="6">
    <source>
        <dbReference type="EMBL" id="EEG08649.1"/>
    </source>
</evidence>
<proteinExistence type="inferred from homology"/>
<dbReference type="PANTHER" id="PTHR37419">
    <property type="entry name" value="SERINE/THREONINE-PROTEIN KINASE TOXIN HIPA"/>
    <property type="match status" value="1"/>
</dbReference>
<dbReference type="EMBL" id="ACIS01000005">
    <property type="protein sequence ID" value="EEG08649.1"/>
    <property type="molecule type" value="Genomic_DNA"/>
</dbReference>
<evidence type="ECO:0000256" key="3">
    <source>
        <dbReference type="ARBA" id="ARBA00022777"/>
    </source>
</evidence>
<gene>
    <name evidence="6" type="ORF">FuraDRAFT_2157</name>
</gene>
<comment type="caution">
    <text evidence="6">The sequence shown here is derived from an EMBL/GenBank/DDBJ whole genome shotgun (WGS) entry which is preliminary data.</text>
</comment>
<dbReference type="Pfam" id="PF13657">
    <property type="entry name" value="Couple_hipA"/>
    <property type="match status" value="1"/>
</dbReference>
<evidence type="ECO:0000256" key="1">
    <source>
        <dbReference type="ARBA" id="ARBA00010164"/>
    </source>
</evidence>
<dbReference type="InterPro" id="IPR017508">
    <property type="entry name" value="HipA_N1"/>
</dbReference>
<feature type="domain" description="HipA N-terminal subdomain 1" evidence="5">
    <location>
        <begin position="17"/>
        <end position="106"/>
    </location>
</feature>
<keyword evidence="3" id="KW-0418">Kinase</keyword>
<organism evidence="6 7">
    <name type="scientific">Pseudogulbenkiania ferrooxidans 2002</name>
    <dbReference type="NCBI Taxonomy" id="279714"/>
    <lineage>
        <taxon>Bacteria</taxon>
        <taxon>Pseudomonadati</taxon>
        <taxon>Pseudomonadota</taxon>
        <taxon>Betaproteobacteria</taxon>
        <taxon>Neisseriales</taxon>
        <taxon>Chromobacteriaceae</taxon>
        <taxon>Pseudogulbenkiania</taxon>
    </lineage>
</organism>
<dbReference type="InterPro" id="IPR012893">
    <property type="entry name" value="HipA-like_C"/>
</dbReference>
<dbReference type="eggNOG" id="COG3550">
    <property type="taxonomic scope" value="Bacteria"/>
</dbReference>
<protein>
    <submittedName>
        <fullName evidence="6">HipA domain protein</fullName>
    </submittedName>
</protein>
<dbReference type="AlphaFoldDB" id="B9Z472"/>
<dbReference type="InterPro" id="IPR052028">
    <property type="entry name" value="HipA_Ser/Thr_kinase"/>
</dbReference>
<dbReference type="GO" id="GO:0004674">
    <property type="term" value="F:protein serine/threonine kinase activity"/>
    <property type="evidence" value="ECO:0007669"/>
    <property type="project" value="TreeGrafter"/>
</dbReference>
<evidence type="ECO:0000259" key="5">
    <source>
        <dbReference type="Pfam" id="PF13657"/>
    </source>
</evidence>